<organism evidence="6 7">
    <name type="scientific">Brachybacterium equifaecis</name>
    <dbReference type="NCBI Taxonomy" id="2910770"/>
    <lineage>
        <taxon>Bacteria</taxon>
        <taxon>Bacillati</taxon>
        <taxon>Actinomycetota</taxon>
        <taxon>Actinomycetes</taxon>
        <taxon>Micrococcales</taxon>
        <taxon>Dermabacteraceae</taxon>
        <taxon>Brachybacterium</taxon>
    </lineage>
</organism>
<evidence type="ECO:0000256" key="1">
    <source>
        <dbReference type="ARBA" id="ARBA00023015"/>
    </source>
</evidence>
<name>A0ABT0R4C7_9MICO</name>
<dbReference type="InterPro" id="IPR001647">
    <property type="entry name" value="HTH_TetR"/>
</dbReference>
<gene>
    <name evidence="6" type="ORF">Bequi_13280</name>
</gene>
<evidence type="ECO:0000256" key="3">
    <source>
        <dbReference type="ARBA" id="ARBA00023163"/>
    </source>
</evidence>
<evidence type="ECO:0000256" key="2">
    <source>
        <dbReference type="ARBA" id="ARBA00023125"/>
    </source>
</evidence>
<dbReference type="InterPro" id="IPR050109">
    <property type="entry name" value="HTH-type_TetR-like_transc_reg"/>
</dbReference>
<protein>
    <submittedName>
        <fullName evidence="6">TetR/AcrR family transcriptional regulator</fullName>
    </submittedName>
</protein>
<dbReference type="EMBL" id="JAKNCJ010000011">
    <property type="protein sequence ID" value="MCL6424338.1"/>
    <property type="molecule type" value="Genomic_DNA"/>
</dbReference>
<dbReference type="RefSeq" id="WP_249738416.1">
    <property type="nucleotide sequence ID" value="NZ_JAKNCJ010000011.1"/>
</dbReference>
<feature type="domain" description="HTH tetR-type" evidence="5">
    <location>
        <begin position="9"/>
        <end position="69"/>
    </location>
</feature>
<keyword evidence="1" id="KW-0805">Transcription regulation</keyword>
<accession>A0ABT0R4C7</accession>
<evidence type="ECO:0000259" key="5">
    <source>
        <dbReference type="PROSITE" id="PS50977"/>
    </source>
</evidence>
<reference evidence="6" key="1">
    <citation type="submission" date="2022-02" db="EMBL/GenBank/DDBJ databases">
        <authorList>
            <person name="Lee M."/>
            <person name="Kim S.-J."/>
            <person name="Jung M.-Y."/>
        </authorList>
    </citation>
    <scope>NUCLEOTIDE SEQUENCE</scope>
    <source>
        <strain evidence="6">JHP9</strain>
    </source>
</reference>
<dbReference type="InterPro" id="IPR009057">
    <property type="entry name" value="Homeodomain-like_sf"/>
</dbReference>
<keyword evidence="2 4" id="KW-0238">DNA-binding</keyword>
<evidence type="ECO:0000313" key="7">
    <source>
        <dbReference type="Proteomes" id="UP001203761"/>
    </source>
</evidence>
<evidence type="ECO:0000313" key="6">
    <source>
        <dbReference type="EMBL" id="MCL6424338.1"/>
    </source>
</evidence>
<dbReference type="PROSITE" id="PS50977">
    <property type="entry name" value="HTH_TETR_2"/>
    <property type="match status" value="1"/>
</dbReference>
<dbReference type="SUPFAM" id="SSF46689">
    <property type="entry name" value="Homeodomain-like"/>
    <property type="match status" value="1"/>
</dbReference>
<dbReference type="PANTHER" id="PTHR30055:SF234">
    <property type="entry name" value="HTH-TYPE TRANSCRIPTIONAL REGULATOR BETI"/>
    <property type="match status" value="1"/>
</dbReference>
<dbReference type="Pfam" id="PF00440">
    <property type="entry name" value="TetR_N"/>
    <property type="match status" value="1"/>
</dbReference>
<comment type="caution">
    <text evidence="6">The sequence shown here is derived from an EMBL/GenBank/DDBJ whole genome shotgun (WGS) entry which is preliminary data.</text>
</comment>
<dbReference type="Gene3D" id="1.10.357.10">
    <property type="entry name" value="Tetracycline Repressor, domain 2"/>
    <property type="match status" value="1"/>
</dbReference>
<dbReference type="PRINTS" id="PR00455">
    <property type="entry name" value="HTHTETR"/>
</dbReference>
<sequence length="194" mass="21323">MKRSAEDAAKTRVALLEAALMSFEEKGWRGATFERVAERAGVTRGAVHHHFRSKSELLTEALEWGWSEYGNRLFAQEAALSTAEHRLNALLRDFVTLLRSDERFRALASTTVLVAPQALDDSSRKHEALDEWRDQIAVSLRGHAALPVPPETVAGLVLVLIQGFTLAAVTRPNDLPQPEHLDAAIAALVKGLLS</sequence>
<keyword evidence="3" id="KW-0804">Transcription</keyword>
<dbReference type="PANTHER" id="PTHR30055">
    <property type="entry name" value="HTH-TYPE TRANSCRIPTIONAL REGULATOR RUTR"/>
    <property type="match status" value="1"/>
</dbReference>
<evidence type="ECO:0000256" key="4">
    <source>
        <dbReference type="PROSITE-ProRule" id="PRU00335"/>
    </source>
</evidence>
<proteinExistence type="predicted"/>
<keyword evidence="7" id="KW-1185">Reference proteome</keyword>
<dbReference type="Proteomes" id="UP001203761">
    <property type="component" value="Unassembled WGS sequence"/>
</dbReference>
<feature type="DNA-binding region" description="H-T-H motif" evidence="4">
    <location>
        <begin position="32"/>
        <end position="51"/>
    </location>
</feature>